<evidence type="ECO:0000256" key="1">
    <source>
        <dbReference type="SAM" id="MobiDB-lite"/>
    </source>
</evidence>
<accession>A0A6J1W9U5</accession>
<reference evidence="4" key="1">
    <citation type="submission" date="2025-08" db="UniProtKB">
        <authorList>
            <consortium name="RefSeq"/>
        </authorList>
    </citation>
    <scope>IDENTIFICATION</scope>
    <source>
        <tissue evidence="4">Whole larvae</tissue>
    </source>
</reference>
<feature type="region of interest" description="Disordered" evidence="1">
    <location>
        <begin position="418"/>
        <end position="451"/>
    </location>
</feature>
<feature type="region of interest" description="Disordered" evidence="1">
    <location>
        <begin position="57"/>
        <end position="76"/>
    </location>
</feature>
<sequence>MDGSPVEHSGSDSDSGESWTILEASPAYADELPELPENAPVPEGVPRNRDTIEISCEKDEDTDGISIISDSDPESSLPCELNCQKCLLEENHPTDQQNAQYFSINPLPSDNAHHESIKDEEDFLGDNARIHKTYVHRRNKRLSTVLNIIVLGSVITAAGVAIGHMWGAKNDCTMQSTPSVNKILSNLYKLQEENAYLRNKLKELTLINNLQMQQKKSGSEKWLKQHKCKKVFEESLGNRNVEKYTKCVDIDNSAKVQPHIVEPDYEKDFLSDIEQLKLVYEHNKSWLDEEISKRNNKKKQTADKLKHDIIENLETKTFKDKNLERQLETITEAPNLEKITLESLKSNSLNVSGSSNFKTEKKISYADSLQMETKGKVIDKRDINIHDENMLKEYPYKHKAKKIRDSVSEYSVSDDELKKDDRYIAPKHKQERKKHDRQKSHKKQKRKNKYEQWEMKGGYIKDYDVSSISSFQDIEIENILNNEEKHKINDDKDNVGKLPESDENIQYASSVKSMVKEGKKVIKGKNNKEKDTTWFDNRALLRMEARKKLHFDLFGETSPNTAGWYFRRMQRREQCRSKGDNSTHKKFMKRNMNFKTKH</sequence>
<dbReference type="AlphaFoldDB" id="A0A6J1W9U5"/>
<dbReference type="KEGG" id="gmw:113510594"/>
<gene>
    <name evidence="4" type="primary">LOC113510594</name>
</gene>
<keyword evidence="3" id="KW-1185">Reference proteome</keyword>
<keyword evidence="2" id="KW-0472">Membrane</keyword>
<proteinExistence type="predicted"/>
<feature type="compositionally biased region" description="Basic residues" evidence="1">
    <location>
        <begin position="425"/>
        <end position="448"/>
    </location>
</feature>
<feature type="compositionally biased region" description="Low complexity" evidence="1">
    <location>
        <begin position="64"/>
        <end position="76"/>
    </location>
</feature>
<evidence type="ECO:0000256" key="2">
    <source>
        <dbReference type="SAM" id="Phobius"/>
    </source>
</evidence>
<keyword evidence="2" id="KW-1133">Transmembrane helix</keyword>
<name>A0A6J1W9U5_GALME</name>
<feature type="transmembrane region" description="Helical" evidence="2">
    <location>
        <begin position="145"/>
        <end position="166"/>
    </location>
</feature>
<evidence type="ECO:0000313" key="3">
    <source>
        <dbReference type="Proteomes" id="UP001652740"/>
    </source>
</evidence>
<organism evidence="3 4">
    <name type="scientific">Galleria mellonella</name>
    <name type="common">Greater wax moth</name>
    <dbReference type="NCBI Taxonomy" id="7137"/>
    <lineage>
        <taxon>Eukaryota</taxon>
        <taxon>Metazoa</taxon>
        <taxon>Ecdysozoa</taxon>
        <taxon>Arthropoda</taxon>
        <taxon>Hexapoda</taxon>
        <taxon>Insecta</taxon>
        <taxon>Pterygota</taxon>
        <taxon>Neoptera</taxon>
        <taxon>Endopterygota</taxon>
        <taxon>Lepidoptera</taxon>
        <taxon>Glossata</taxon>
        <taxon>Ditrysia</taxon>
        <taxon>Pyraloidea</taxon>
        <taxon>Pyralidae</taxon>
        <taxon>Galleriinae</taxon>
        <taxon>Galleria</taxon>
    </lineage>
</organism>
<dbReference type="InParanoid" id="A0A6J1W9U5"/>
<dbReference type="RefSeq" id="XP_026749852.2">
    <property type="nucleotide sequence ID" value="XM_026894051.3"/>
</dbReference>
<evidence type="ECO:0000313" key="4">
    <source>
        <dbReference type="RefSeq" id="XP_026749852.2"/>
    </source>
</evidence>
<keyword evidence="2" id="KW-0812">Transmembrane</keyword>
<feature type="region of interest" description="Disordered" evidence="1">
    <location>
        <begin position="1"/>
        <end position="49"/>
    </location>
</feature>
<dbReference type="Proteomes" id="UP001652740">
    <property type="component" value="Unplaced"/>
</dbReference>
<protein>
    <submittedName>
        <fullName evidence="4">Conserved oligomeric Golgi complex subunit 4-like</fullName>
    </submittedName>
</protein>
<dbReference type="GeneID" id="113510594"/>